<dbReference type="PROSITE" id="PS50943">
    <property type="entry name" value="HTH_CROC1"/>
    <property type="match status" value="1"/>
</dbReference>
<dbReference type="SMART" id="SM00530">
    <property type="entry name" value="HTH_XRE"/>
    <property type="match status" value="1"/>
</dbReference>
<organism evidence="2 3">
    <name type="scientific">Candidatus Woesebacteria bacterium GW2011_GWA2_44_33</name>
    <dbReference type="NCBI Taxonomy" id="1618564"/>
    <lineage>
        <taxon>Bacteria</taxon>
        <taxon>Candidatus Woeseibacteriota</taxon>
    </lineage>
</organism>
<dbReference type="EMBL" id="LCIY01000034">
    <property type="protein sequence ID" value="KKT65820.1"/>
    <property type="molecule type" value="Genomic_DNA"/>
</dbReference>
<dbReference type="InterPro" id="IPR001387">
    <property type="entry name" value="Cro/C1-type_HTH"/>
</dbReference>
<name>A0A0G1J3F0_9BACT</name>
<gene>
    <name evidence="2" type="ORF">UW60_C0034G0006</name>
</gene>
<evidence type="ECO:0000259" key="1">
    <source>
        <dbReference type="PROSITE" id="PS50943"/>
    </source>
</evidence>
<accession>A0A0G1J3F0</accession>
<feature type="domain" description="HTH cro/C1-type" evidence="1">
    <location>
        <begin position="50"/>
        <end position="92"/>
    </location>
</feature>
<evidence type="ECO:0000313" key="2">
    <source>
        <dbReference type="EMBL" id="KKT65820.1"/>
    </source>
</evidence>
<sequence length="153" mass="17615">MKQTSNPKTQLKSPDDFATIWEYLSSVREARGYTLSAVVDSIRKAIKSNELEEQSALSRGYLSQLEAGRYTNPSPYKLKALALVYNIPYELLMNKAGYLDETSKKVKEDASFTLMLKEVQDMTPRERESVLNYIEFVKSRRNQKEYDKSPKKG</sequence>
<comment type="caution">
    <text evidence="2">The sequence shown here is derived from an EMBL/GenBank/DDBJ whole genome shotgun (WGS) entry which is preliminary data.</text>
</comment>
<reference evidence="2 3" key="1">
    <citation type="journal article" date="2015" name="Nature">
        <title>rRNA introns, odd ribosomes, and small enigmatic genomes across a large radiation of phyla.</title>
        <authorList>
            <person name="Brown C.T."/>
            <person name="Hug L.A."/>
            <person name="Thomas B.C."/>
            <person name="Sharon I."/>
            <person name="Castelle C.J."/>
            <person name="Singh A."/>
            <person name="Wilkins M.J."/>
            <person name="Williams K.H."/>
            <person name="Banfield J.F."/>
        </authorList>
    </citation>
    <scope>NUCLEOTIDE SEQUENCE [LARGE SCALE GENOMIC DNA]</scope>
</reference>
<protein>
    <recommendedName>
        <fullName evidence="1">HTH cro/C1-type domain-containing protein</fullName>
    </recommendedName>
</protein>
<dbReference type="SUPFAM" id="SSF47413">
    <property type="entry name" value="lambda repressor-like DNA-binding domains"/>
    <property type="match status" value="1"/>
</dbReference>
<evidence type="ECO:0000313" key="3">
    <source>
        <dbReference type="Proteomes" id="UP000034826"/>
    </source>
</evidence>
<dbReference type="GO" id="GO:0003677">
    <property type="term" value="F:DNA binding"/>
    <property type="evidence" value="ECO:0007669"/>
    <property type="project" value="InterPro"/>
</dbReference>
<dbReference type="Gene3D" id="1.10.260.40">
    <property type="entry name" value="lambda repressor-like DNA-binding domains"/>
    <property type="match status" value="1"/>
</dbReference>
<dbReference type="AlphaFoldDB" id="A0A0G1J3F0"/>
<dbReference type="Pfam" id="PF01381">
    <property type="entry name" value="HTH_3"/>
    <property type="match status" value="1"/>
</dbReference>
<proteinExistence type="predicted"/>
<dbReference type="Proteomes" id="UP000034826">
    <property type="component" value="Unassembled WGS sequence"/>
</dbReference>
<dbReference type="CDD" id="cd00093">
    <property type="entry name" value="HTH_XRE"/>
    <property type="match status" value="1"/>
</dbReference>
<dbReference type="InterPro" id="IPR010982">
    <property type="entry name" value="Lambda_DNA-bd_dom_sf"/>
</dbReference>